<feature type="transmembrane region" description="Helical" evidence="9">
    <location>
        <begin position="208"/>
        <end position="232"/>
    </location>
</feature>
<dbReference type="Proteomes" id="UP000248688">
    <property type="component" value="Chromosome"/>
</dbReference>
<dbReference type="OrthoDB" id="9777499at2"/>
<feature type="transmembrane region" description="Helical" evidence="9">
    <location>
        <begin position="68"/>
        <end position="86"/>
    </location>
</feature>
<evidence type="ECO:0000256" key="4">
    <source>
        <dbReference type="ARBA" id="ARBA00022597"/>
    </source>
</evidence>
<evidence type="ECO:0000256" key="1">
    <source>
        <dbReference type="ARBA" id="ARBA00022448"/>
    </source>
</evidence>
<feature type="transmembrane region" description="Helical" evidence="9">
    <location>
        <begin position="252"/>
        <end position="276"/>
    </location>
</feature>
<name>A0A2Z4IF78_9BACT</name>
<keyword evidence="5 9" id="KW-0812">Transmembrane</keyword>
<evidence type="ECO:0000256" key="7">
    <source>
        <dbReference type="ARBA" id="ARBA00022989"/>
    </source>
</evidence>
<keyword evidence="6" id="KW-0769">Symport</keyword>
<keyword evidence="8 9" id="KW-0472">Membrane</keyword>
<evidence type="ECO:0000256" key="8">
    <source>
        <dbReference type="ARBA" id="ARBA00023136"/>
    </source>
</evidence>
<evidence type="ECO:0000256" key="3">
    <source>
        <dbReference type="ARBA" id="ARBA00022519"/>
    </source>
</evidence>
<sequence>MIAGIIWAISAGLILGLYALPEKFTKDFKYENTWSLFFVLTMFVVPIITSVVLIDGFSEIFGNMPGDIWLKMGLASILWGTGVMMWGKAINHIGLSLGFSIFIGTIILIGSLLPFAVDGLPDQSSLYYIIAGIVVVLIGVIFNGKAGIIREKDQNAQEAAEGQTKGNIVVGIIIAIVGGLLATGFSYANAVGRPYLHEASQAQGNADWITAVCVMFPIFISGGIVMTIYFAWQLTQKKAWVDFKTPHLSKNFLLILVMAVFHYAASAIFAYAAYLLGDAGNSVGYAIFNTSSVATAIISGLITKEWLGASSKAKGFLYAGLACMVIGIIIIGVGNGM</sequence>
<evidence type="ECO:0000313" key="10">
    <source>
        <dbReference type="EMBL" id="AWW29525.1"/>
    </source>
</evidence>
<evidence type="ECO:0000313" key="11">
    <source>
        <dbReference type="Proteomes" id="UP000248688"/>
    </source>
</evidence>
<reference evidence="10 11" key="1">
    <citation type="submission" date="2018-06" db="EMBL/GenBank/DDBJ databases">
        <title>Echinicola strongylocentroti sp. nov., isolated from a sea urchin Strongylocentrotus intermedius.</title>
        <authorList>
            <person name="Bae S.S."/>
        </authorList>
    </citation>
    <scope>NUCLEOTIDE SEQUENCE [LARGE SCALE GENOMIC DNA]</scope>
    <source>
        <strain evidence="10 11">MEBiC08714</strain>
    </source>
</reference>
<dbReference type="InterPro" id="IPR004673">
    <property type="entry name" value="L-rhamnose-proton_sym_RhaT"/>
</dbReference>
<keyword evidence="3" id="KW-0997">Cell inner membrane</keyword>
<feature type="transmembrane region" description="Helical" evidence="9">
    <location>
        <begin position="282"/>
        <end position="303"/>
    </location>
</feature>
<keyword evidence="1" id="KW-0813">Transport</keyword>
<feature type="transmembrane region" description="Helical" evidence="9">
    <location>
        <begin position="168"/>
        <end position="188"/>
    </location>
</feature>
<organism evidence="10 11">
    <name type="scientific">Echinicola strongylocentroti</name>
    <dbReference type="NCBI Taxonomy" id="1795355"/>
    <lineage>
        <taxon>Bacteria</taxon>
        <taxon>Pseudomonadati</taxon>
        <taxon>Bacteroidota</taxon>
        <taxon>Cytophagia</taxon>
        <taxon>Cytophagales</taxon>
        <taxon>Cyclobacteriaceae</taxon>
        <taxon>Echinicola</taxon>
    </lineage>
</organism>
<dbReference type="EMBL" id="CP030041">
    <property type="protein sequence ID" value="AWW29525.1"/>
    <property type="molecule type" value="Genomic_DNA"/>
</dbReference>
<keyword evidence="2" id="KW-1003">Cell membrane</keyword>
<evidence type="ECO:0000256" key="9">
    <source>
        <dbReference type="SAM" id="Phobius"/>
    </source>
</evidence>
<feature type="transmembrane region" description="Helical" evidence="9">
    <location>
        <begin position="33"/>
        <end position="56"/>
    </location>
</feature>
<evidence type="ECO:0000256" key="6">
    <source>
        <dbReference type="ARBA" id="ARBA00022847"/>
    </source>
</evidence>
<accession>A0A2Z4IF78</accession>
<proteinExistence type="predicted"/>
<gene>
    <name evidence="10" type="ORF">DN752_04930</name>
</gene>
<dbReference type="AlphaFoldDB" id="A0A2Z4IF78"/>
<dbReference type="RefSeq" id="WP_112782925.1">
    <property type="nucleotide sequence ID" value="NZ_CP030041.1"/>
</dbReference>
<dbReference type="GO" id="GO:0016020">
    <property type="term" value="C:membrane"/>
    <property type="evidence" value="ECO:0007669"/>
    <property type="project" value="InterPro"/>
</dbReference>
<keyword evidence="7 9" id="KW-1133">Transmembrane helix</keyword>
<evidence type="ECO:0000256" key="5">
    <source>
        <dbReference type="ARBA" id="ARBA00022692"/>
    </source>
</evidence>
<keyword evidence="4" id="KW-0762">Sugar transport</keyword>
<dbReference type="Pfam" id="PF06379">
    <property type="entry name" value="RhaT"/>
    <property type="match status" value="1"/>
</dbReference>
<keyword evidence="11" id="KW-1185">Reference proteome</keyword>
<feature type="transmembrane region" description="Helical" evidence="9">
    <location>
        <begin position="93"/>
        <end position="113"/>
    </location>
</feature>
<dbReference type="GO" id="GO:0015293">
    <property type="term" value="F:symporter activity"/>
    <property type="evidence" value="ECO:0007669"/>
    <property type="project" value="UniProtKB-KW"/>
</dbReference>
<feature type="transmembrane region" description="Helical" evidence="9">
    <location>
        <begin position="125"/>
        <end position="148"/>
    </location>
</feature>
<feature type="transmembrane region" description="Helical" evidence="9">
    <location>
        <begin position="6"/>
        <end position="21"/>
    </location>
</feature>
<feature type="transmembrane region" description="Helical" evidence="9">
    <location>
        <begin position="315"/>
        <end position="334"/>
    </location>
</feature>
<dbReference type="GO" id="GO:0015153">
    <property type="term" value="F:rhamnose transmembrane transporter activity"/>
    <property type="evidence" value="ECO:0007669"/>
    <property type="project" value="InterPro"/>
</dbReference>
<protein>
    <submittedName>
        <fullName evidence="10">Rhamnose/proton symporter RhaT</fullName>
    </submittedName>
</protein>
<evidence type="ECO:0000256" key="2">
    <source>
        <dbReference type="ARBA" id="ARBA00022475"/>
    </source>
</evidence>
<dbReference type="KEGG" id="est:DN752_04930"/>